<accession>A0A5S9M2T1</accession>
<evidence type="ECO:0000313" key="3">
    <source>
        <dbReference type="Proteomes" id="UP000464658"/>
    </source>
</evidence>
<dbReference type="Pfam" id="PF00668">
    <property type="entry name" value="Condensation"/>
    <property type="match status" value="1"/>
</dbReference>
<dbReference type="Gene3D" id="3.30.559.10">
    <property type="entry name" value="Chloramphenicol acetyltransferase-like domain"/>
    <property type="match status" value="1"/>
</dbReference>
<proteinExistence type="predicted"/>
<dbReference type="EMBL" id="AP021906">
    <property type="protein sequence ID" value="BBP87042.1"/>
    <property type="molecule type" value="Genomic_DNA"/>
</dbReference>
<dbReference type="AlphaFoldDB" id="A0A5S9M2T1"/>
<dbReference type="InterPro" id="IPR001242">
    <property type="entry name" value="Condensation_dom"/>
</dbReference>
<sequence length="131" mass="15224">MKLLFQYPTIAELRPYIEEADLLTADQSPVKGEVILTPIQRWFFERNFTNQHHWNQSMMLHAPNGLNEKNVQQVLEQLMIHHDALRMVYPLEEGRVIQRHRGIEENNVAIDVVEVKRRAVTANSAGRKAGK</sequence>
<reference evidence="2 3" key="1">
    <citation type="submission" date="2019-12" db="EMBL/GenBank/DDBJ databases">
        <title>Full genome sequence of a Bacillus safensis strain isolated from commercially available natto in Indonesia.</title>
        <authorList>
            <person name="Yoshida M."/>
            <person name="Uomi M."/>
            <person name="Waturangi D."/>
            <person name="Ekaputri J.J."/>
            <person name="Setiamarga D.H.E."/>
        </authorList>
    </citation>
    <scope>NUCLEOTIDE SEQUENCE [LARGE SCALE GENOMIC DNA]</scope>
    <source>
        <strain evidence="2 3">IDN1</strain>
    </source>
</reference>
<dbReference type="SUPFAM" id="SSF52777">
    <property type="entry name" value="CoA-dependent acyltransferases"/>
    <property type="match status" value="1"/>
</dbReference>
<dbReference type="GO" id="GO:0008610">
    <property type="term" value="P:lipid biosynthetic process"/>
    <property type="evidence" value="ECO:0007669"/>
    <property type="project" value="UniProtKB-ARBA"/>
</dbReference>
<dbReference type="InterPro" id="IPR023213">
    <property type="entry name" value="CAT-like_dom_sf"/>
</dbReference>
<evidence type="ECO:0000313" key="2">
    <source>
        <dbReference type="EMBL" id="BBP87042.1"/>
    </source>
</evidence>
<feature type="domain" description="Condensation" evidence="1">
    <location>
        <begin position="31"/>
        <end position="117"/>
    </location>
</feature>
<protein>
    <recommendedName>
        <fullName evidence="1">Condensation domain-containing protein</fullName>
    </recommendedName>
</protein>
<dbReference type="PANTHER" id="PTHR45398:SF1">
    <property type="entry name" value="ENZYME, PUTATIVE (JCVI)-RELATED"/>
    <property type="match status" value="1"/>
</dbReference>
<dbReference type="PANTHER" id="PTHR45398">
    <property type="match status" value="1"/>
</dbReference>
<dbReference type="GO" id="GO:0003824">
    <property type="term" value="F:catalytic activity"/>
    <property type="evidence" value="ECO:0007669"/>
    <property type="project" value="InterPro"/>
</dbReference>
<evidence type="ECO:0000259" key="1">
    <source>
        <dbReference type="Pfam" id="PF00668"/>
    </source>
</evidence>
<dbReference type="Proteomes" id="UP000464658">
    <property type="component" value="Chromosome"/>
</dbReference>
<gene>
    <name evidence="2" type="ORF">BsIDN1_06600</name>
</gene>
<name>A0A5S9M2T1_BACIA</name>
<organism evidence="2 3">
    <name type="scientific">Bacillus safensis</name>
    <dbReference type="NCBI Taxonomy" id="561879"/>
    <lineage>
        <taxon>Bacteria</taxon>
        <taxon>Bacillati</taxon>
        <taxon>Bacillota</taxon>
        <taxon>Bacilli</taxon>
        <taxon>Bacillales</taxon>
        <taxon>Bacillaceae</taxon>
        <taxon>Bacillus</taxon>
    </lineage>
</organism>